<keyword evidence="1" id="KW-0472">Membrane</keyword>
<evidence type="ECO:0000256" key="1">
    <source>
        <dbReference type="SAM" id="Phobius"/>
    </source>
</evidence>
<sequence length="117" mass="13628">MITYLYWGCALFVAGAVLYYMFKAGYKNKSSFIVTGLILLTAWASYTFYLQQIFVKRWGGVMSITVPSGQQYMGMTWKEDNLWLETYDPKKNQCRFAEYSRGDLLQGRVIIKNCNPR</sequence>
<feature type="transmembrane region" description="Helical" evidence="1">
    <location>
        <begin position="32"/>
        <end position="50"/>
    </location>
</feature>
<accession>A0A3N2DYR7</accession>
<evidence type="ECO:0000313" key="3">
    <source>
        <dbReference type="Proteomes" id="UP000275394"/>
    </source>
</evidence>
<dbReference type="RefSeq" id="WP_123710892.1">
    <property type="nucleotide sequence ID" value="NZ_RKHR01000003.1"/>
</dbReference>
<dbReference type="EMBL" id="RKHR01000003">
    <property type="protein sequence ID" value="ROS04934.1"/>
    <property type="molecule type" value="Genomic_DNA"/>
</dbReference>
<gene>
    <name evidence="2" type="ORF">EDC56_0451</name>
</gene>
<proteinExistence type="predicted"/>
<dbReference type="AlphaFoldDB" id="A0A3N2DYR7"/>
<feature type="transmembrane region" description="Helical" evidence="1">
    <location>
        <begin position="5"/>
        <end position="26"/>
    </location>
</feature>
<keyword evidence="3" id="KW-1185">Reference proteome</keyword>
<keyword evidence="1" id="KW-0812">Transmembrane</keyword>
<reference evidence="2 3" key="1">
    <citation type="submission" date="2018-11" db="EMBL/GenBank/DDBJ databases">
        <title>Genomic Encyclopedia of Type Strains, Phase IV (KMG-IV): sequencing the most valuable type-strain genomes for metagenomic binning, comparative biology and taxonomic classification.</title>
        <authorList>
            <person name="Goeker M."/>
        </authorList>
    </citation>
    <scope>NUCLEOTIDE SEQUENCE [LARGE SCALE GENOMIC DNA]</scope>
    <source>
        <strain evidence="2 3">DSM 100316</strain>
    </source>
</reference>
<keyword evidence="1" id="KW-1133">Transmembrane helix</keyword>
<protein>
    <submittedName>
        <fullName evidence="2">Uncharacterized protein</fullName>
    </submittedName>
</protein>
<organism evidence="2 3">
    <name type="scientific">Sinobacterium caligoides</name>
    <dbReference type="NCBI Taxonomy" id="933926"/>
    <lineage>
        <taxon>Bacteria</taxon>
        <taxon>Pseudomonadati</taxon>
        <taxon>Pseudomonadota</taxon>
        <taxon>Gammaproteobacteria</taxon>
        <taxon>Cellvibrionales</taxon>
        <taxon>Spongiibacteraceae</taxon>
        <taxon>Sinobacterium</taxon>
    </lineage>
</organism>
<name>A0A3N2DYR7_9GAMM</name>
<dbReference type="OrthoDB" id="5735142at2"/>
<dbReference type="Proteomes" id="UP000275394">
    <property type="component" value="Unassembled WGS sequence"/>
</dbReference>
<evidence type="ECO:0000313" key="2">
    <source>
        <dbReference type="EMBL" id="ROS04934.1"/>
    </source>
</evidence>
<comment type="caution">
    <text evidence="2">The sequence shown here is derived from an EMBL/GenBank/DDBJ whole genome shotgun (WGS) entry which is preliminary data.</text>
</comment>